<dbReference type="InterPro" id="IPR011611">
    <property type="entry name" value="PfkB_dom"/>
</dbReference>
<evidence type="ECO:0000256" key="1">
    <source>
        <dbReference type="ARBA" id="ARBA00010688"/>
    </source>
</evidence>
<protein>
    <submittedName>
        <fullName evidence="8">Aminoimidazole riboside kinase</fullName>
    </submittedName>
</protein>
<keyword evidence="3" id="KW-0547">Nucleotide-binding</keyword>
<name>A0ABS7K1K8_9BACI</name>
<comment type="caution">
    <text evidence="8">The sequence shown here is derived from an EMBL/GenBank/DDBJ whole genome shotgun (WGS) entry which is preliminary data.</text>
</comment>
<dbReference type="InterPro" id="IPR050306">
    <property type="entry name" value="PfkB_Carbo_kinase"/>
</dbReference>
<evidence type="ECO:0000256" key="5">
    <source>
        <dbReference type="ARBA" id="ARBA00022840"/>
    </source>
</evidence>
<evidence type="ECO:0000313" key="9">
    <source>
        <dbReference type="Proteomes" id="UP000769780"/>
    </source>
</evidence>
<accession>A0ABS7K1K8</accession>
<reference evidence="8 9" key="1">
    <citation type="submission" date="2020-07" db="EMBL/GenBank/DDBJ databases">
        <title>Fungal Genomes of the International Space Station.</title>
        <authorList>
            <person name="Seuylemezian A."/>
            <person name="Singh N.K."/>
            <person name="Wood J."/>
            <person name="Venkateswaran K."/>
        </authorList>
    </citation>
    <scope>NUCLEOTIDE SEQUENCE [LARGE SCALE GENOMIC DNA]</scope>
    <source>
        <strain evidence="8 9">PL-B2</strain>
    </source>
</reference>
<evidence type="ECO:0000256" key="6">
    <source>
        <dbReference type="RuleBase" id="RU003704"/>
    </source>
</evidence>
<evidence type="ECO:0000256" key="3">
    <source>
        <dbReference type="ARBA" id="ARBA00022741"/>
    </source>
</evidence>
<dbReference type="InterPro" id="IPR002173">
    <property type="entry name" value="Carboh/pur_kinase_PfkB_CS"/>
</dbReference>
<evidence type="ECO:0000256" key="4">
    <source>
        <dbReference type="ARBA" id="ARBA00022777"/>
    </source>
</evidence>
<dbReference type="InterPro" id="IPR029056">
    <property type="entry name" value="Ribokinase-like"/>
</dbReference>
<feature type="domain" description="Carbohydrate kinase PfkB" evidence="7">
    <location>
        <begin position="6"/>
        <end position="306"/>
    </location>
</feature>
<dbReference type="InterPro" id="IPR002139">
    <property type="entry name" value="Ribo/fructo_kinase"/>
</dbReference>
<dbReference type="PRINTS" id="PR00990">
    <property type="entry name" value="RIBOKINASE"/>
</dbReference>
<dbReference type="CDD" id="cd01167">
    <property type="entry name" value="bac_FRK"/>
    <property type="match status" value="1"/>
</dbReference>
<dbReference type="PROSITE" id="PS00584">
    <property type="entry name" value="PFKB_KINASES_2"/>
    <property type="match status" value="1"/>
</dbReference>
<dbReference type="NCBIfam" id="NF006957">
    <property type="entry name" value="PRK09434.1"/>
    <property type="match status" value="1"/>
</dbReference>
<dbReference type="PANTHER" id="PTHR43085:SF1">
    <property type="entry name" value="PSEUDOURIDINE KINASE-RELATED"/>
    <property type="match status" value="1"/>
</dbReference>
<keyword evidence="5" id="KW-0067">ATP-binding</keyword>
<dbReference type="SUPFAM" id="SSF53613">
    <property type="entry name" value="Ribokinase-like"/>
    <property type="match status" value="1"/>
</dbReference>
<keyword evidence="2 6" id="KW-0808">Transferase</keyword>
<comment type="similarity">
    <text evidence="1 6">Belongs to the carbohydrate kinase PfkB family.</text>
</comment>
<evidence type="ECO:0000313" key="8">
    <source>
        <dbReference type="EMBL" id="MBY0096138.1"/>
    </source>
</evidence>
<dbReference type="Proteomes" id="UP000769780">
    <property type="component" value="Unassembled WGS sequence"/>
</dbReference>
<evidence type="ECO:0000259" key="7">
    <source>
        <dbReference type="Pfam" id="PF00294"/>
    </source>
</evidence>
<dbReference type="RefSeq" id="WP_221871724.1">
    <property type="nucleotide sequence ID" value="NZ_JACWFH010000007.1"/>
</dbReference>
<evidence type="ECO:0000256" key="2">
    <source>
        <dbReference type="ARBA" id="ARBA00022679"/>
    </source>
</evidence>
<sequence length="319" mass="34739">MIKNGLITLGEALIDFIPVDSTNLTYQKSPGGAPANVAVGAARLGMRSAFIGKLGQDVLGEFLVGTLSNYGVNVSSISFTDSYRTNLVFVTLDSTGERSFSFFVKESADLFLEKTDVNEEIFKNHKIFHFGTISMLQNPVREATLKAIEYAKQHGLIVSFDPNVRLSLWKDENVLRETIFSVLPDVDVLKLSDEELLFLTGTENPEVIAEWIKEYDLSLVFLTKGAEGSIVFTKSGSMKVDALKVHTVDTTGAGDAFVSGFLYCLNEREMDLAAITIEEVAEIAKFASVSGGLAASEKGAMTALPTLEAIHKITTENRS</sequence>
<dbReference type="GO" id="GO:0016301">
    <property type="term" value="F:kinase activity"/>
    <property type="evidence" value="ECO:0007669"/>
    <property type="project" value="UniProtKB-KW"/>
</dbReference>
<keyword evidence="9" id="KW-1185">Reference proteome</keyword>
<dbReference type="Gene3D" id="3.40.1190.20">
    <property type="match status" value="1"/>
</dbReference>
<dbReference type="Pfam" id="PF00294">
    <property type="entry name" value="PfkB"/>
    <property type="match status" value="1"/>
</dbReference>
<keyword evidence="4 6" id="KW-0418">Kinase</keyword>
<organism evidence="8 9">
    <name type="scientific">Mesobacillus maritimus</name>
    <dbReference type="NCBI Taxonomy" id="1643336"/>
    <lineage>
        <taxon>Bacteria</taxon>
        <taxon>Bacillati</taxon>
        <taxon>Bacillota</taxon>
        <taxon>Bacilli</taxon>
        <taxon>Bacillales</taxon>
        <taxon>Bacillaceae</taxon>
        <taxon>Mesobacillus</taxon>
    </lineage>
</organism>
<gene>
    <name evidence="8" type="ORF">H0185_04885</name>
</gene>
<proteinExistence type="inferred from homology"/>
<dbReference type="PANTHER" id="PTHR43085">
    <property type="entry name" value="HEXOKINASE FAMILY MEMBER"/>
    <property type="match status" value="1"/>
</dbReference>
<dbReference type="EMBL" id="JACWFH010000007">
    <property type="protein sequence ID" value="MBY0096138.1"/>
    <property type="molecule type" value="Genomic_DNA"/>
</dbReference>